<accession>A0A3D4SXB2</accession>
<dbReference type="EMBL" id="DQID01000068">
    <property type="protein sequence ID" value="HCT13667.1"/>
    <property type="molecule type" value="Genomic_DNA"/>
</dbReference>
<dbReference type="RefSeq" id="WP_273051087.1">
    <property type="nucleotide sequence ID" value="NZ_DAITTW010000029.1"/>
</dbReference>
<feature type="region of interest" description="Disordered" evidence="1">
    <location>
        <begin position="1"/>
        <end position="20"/>
    </location>
</feature>
<feature type="compositionally biased region" description="Basic and acidic residues" evidence="1">
    <location>
        <begin position="202"/>
        <end position="235"/>
    </location>
</feature>
<organism evidence="2 3">
    <name type="scientific">Corynebacterium nuruki</name>
    <dbReference type="NCBI Taxonomy" id="1032851"/>
    <lineage>
        <taxon>Bacteria</taxon>
        <taxon>Bacillati</taxon>
        <taxon>Actinomycetota</taxon>
        <taxon>Actinomycetes</taxon>
        <taxon>Mycobacteriales</taxon>
        <taxon>Corynebacteriaceae</taxon>
        <taxon>Corynebacterium</taxon>
    </lineage>
</organism>
<sequence>MPTDSPQTASRADDLLAGPRGRRVLLEFLTGVEQPTGPDGGFPVSRAVHTVADALDPQRDRRARYVRFVHDDAAGDDGDDSDGSGDTSAAPETSETPGTPEAVARLIGEVLAAGPPLPDPTAESLDSALDLSVSAAMYWQEPDGYDALAAHPAVREALRPVAEHLAASPVTDWWWSTPDLTDQWSVSWGRSDTDADPVPDIPPEKRAANLRDWSAETRTTEQRHDTGPERRRAPEDVPGGNWWSLPLWCVPTSSRRWPGTTGPTDPVQALFIEDRWEDDFSAGRFTPPTGSRIREITGADDWAALCREFPLEVTWSYRGVWYEVTGRDSREAGPWLVPDWSQVAQEWDAVHLTVAGYLAAATRCIPVPGAAGAAGSTGRVEAASVIGGWGPDVTYWLV</sequence>
<evidence type="ECO:0000313" key="3">
    <source>
        <dbReference type="Proteomes" id="UP000261739"/>
    </source>
</evidence>
<protein>
    <submittedName>
        <fullName evidence="2">Uncharacterized protein</fullName>
    </submittedName>
</protein>
<proteinExistence type="predicted"/>
<reference evidence="2 3" key="1">
    <citation type="journal article" date="2018" name="Nat. Biotechnol.">
        <title>A standardized bacterial taxonomy based on genome phylogeny substantially revises the tree of life.</title>
        <authorList>
            <person name="Parks D.H."/>
            <person name="Chuvochina M."/>
            <person name="Waite D.W."/>
            <person name="Rinke C."/>
            <person name="Skarshewski A."/>
            <person name="Chaumeil P.A."/>
            <person name="Hugenholtz P."/>
        </authorList>
    </citation>
    <scope>NUCLEOTIDE SEQUENCE [LARGE SCALE GENOMIC DNA]</scope>
    <source>
        <strain evidence="2">UBA11247</strain>
    </source>
</reference>
<feature type="region of interest" description="Disordered" evidence="1">
    <location>
        <begin position="71"/>
        <end position="99"/>
    </location>
</feature>
<feature type="region of interest" description="Disordered" evidence="1">
    <location>
        <begin position="191"/>
        <end position="236"/>
    </location>
</feature>
<evidence type="ECO:0000313" key="2">
    <source>
        <dbReference type="EMBL" id="HCT13667.1"/>
    </source>
</evidence>
<name>A0A3D4SXB2_9CORY</name>
<dbReference type="AlphaFoldDB" id="A0A3D4SXB2"/>
<dbReference type="Proteomes" id="UP000261739">
    <property type="component" value="Unassembled WGS sequence"/>
</dbReference>
<gene>
    <name evidence="2" type="ORF">DIW82_02420</name>
</gene>
<comment type="caution">
    <text evidence="2">The sequence shown here is derived from an EMBL/GenBank/DDBJ whole genome shotgun (WGS) entry which is preliminary data.</text>
</comment>
<feature type="compositionally biased region" description="Polar residues" evidence="1">
    <location>
        <begin position="1"/>
        <end position="10"/>
    </location>
</feature>
<evidence type="ECO:0000256" key="1">
    <source>
        <dbReference type="SAM" id="MobiDB-lite"/>
    </source>
</evidence>
<feature type="compositionally biased region" description="Acidic residues" evidence="1">
    <location>
        <begin position="74"/>
        <end position="83"/>
    </location>
</feature>